<dbReference type="KEGG" id="chk:D4L85_28895"/>
<keyword evidence="3" id="KW-1185">Reference proteome</keyword>
<dbReference type="PANTHER" id="PTHR43032">
    <property type="entry name" value="PROTEIN-METHIONINE-SULFOXIDE REDUCTASE"/>
    <property type="match status" value="1"/>
</dbReference>
<dbReference type="InterPro" id="IPR036374">
    <property type="entry name" value="OxRdtase_Mopterin-bd_sf"/>
</dbReference>
<dbReference type="Gene3D" id="3.90.420.10">
    <property type="entry name" value="Oxidoreductase, molybdopterin-binding domain"/>
    <property type="match status" value="1"/>
</dbReference>
<evidence type="ECO:0000313" key="2">
    <source>
        <dbReference type="EMBL" id="AYB34348.1"/>
    </source>
</evidence>
<dbReference type="InterPro" id="IPR000572">
    <property type="entry name" value="OxRdtase_Mopterin-bd_dom"/>
</dbReference>
<gene>
    <name evidence="2" type="ORF">D4L85_28895</name>
</gene>
<sequence length="242" mass="26818">MKQQHLITRRRAIIAGLTSLSGMLLPACSQPLPPTYGNILRMGDVLTYKAHRALLPGQSLVKEYAYGDISSFPATGTIDPSVHSEAYGPFLKNGFGDWRLSVEGRVARPGLYSLADLQKFPMRKQITRHLCEEGWSAIAEWTGVPLSVVLQHAGILPTARFVNFVAYDGYRESIDLLDAFHPQTLLAYGMNGRDLSIPHGAPVRARVETQVGYKSIKFLERVVVSDDFIDNGDIGWAWYVGI</sequence>
<name>A0A385SZY3_9BACT</name>
<dbReference type="RefSeq" id="WP_119757595.1">
    <property type="nucleotide sequence ID" value="NZ_CP032382.1"/>
</dbReference>
<accession>A0A385SZY3</accession>
<dbReference type="Proteomes" id="UP000266183">
    <property type="component" value="Chromosome"/>
</dbReference>
<dbReference type="Pfam" id="PF00174">
    <property type="entry name" value="Oxidored_molyb"/>
    <property type="match status" value="1"/>
</dbReference>
<protein>
    <submittedName>
        <fullName evidence="2">Molybdopterin-binding protein</fullName>
    </submittedName>
</protein>
<dbReference type="AlphaFoldDB" id="A0A385SZY3"/>
<dbReference type="EMBL" id="CP032382">
    <property type="protein sequence ID" value="AYB34348.1"/>
    <property type="molecule type" value="Genomic_DNA"/>
</dbReference>
<evidence type="ECO:0000313" key="3">
    <source>
        <dbReference type="Proteomes" id="UP000266183"/>
    </source>
</evidence>
<evidence type="ECO:0000259" key="1">
    <source>
        <dbReference type="Pfam" id="PF00174"/>
    </source>
</evidence>
<dbReference type="OrthoDB" id="9778777at2"/>
<reference evidence="3" key="1">
    <citation type="submission" date="2018-09" db="EMBL/GenBank/DDBJ databases">
        <title>Chryseolinea sp. KIS68-18 isolated from soil.</title>
        <authorList>
            <person name="Weon H.-Y."/>
            <person name="Kwon S.-W."/>
            <person name="Lee S.A."/>
        </authorList>
    </citation>
    <scope>NUCLEOTIDE SEQUENCE [LARGE SCALE GENOMIC DNA]</scope>
    <source>
        <strain evidence="3">KIS68-18</strain>
    </source>
</reference>
<dbReference type="SUPFAM" id="SSF56524">
    <property type="entry name" value="Oxidoreductase molybdopterin-binding domain"/>
    <property type="match status" value="1"/>
</dbReference>
<proteinExistence type="predicted"/>
<feature type="domain" description="Oxidoreductase molybdopterin-binding" evidence="1">
    <location>
        <begin position="97"/>
        <end position="227"/>
    </location>
</feature>
<organism evidence="2 3">
    <name type="scientific">Chryseolinea soli</name>
    <dbReference type="NCBI Taxonomy" id="2321403"/>
    <lineage>
        <taxon>Bacteria</taxon>
        <taxon>Pseudomonadati</taxon>
        <taxon>Bacteroidota</taxon>
        <taxon>Cytophagia</taxon>
        <taxon>Cytophagales</taxon>
        <taxon>Fulvivirgaceae</taxon>
        <taxon>Chryseolinea</taxon>
    </lineage>
</organism>